<keyword evidence="4" id="KW-0049">Antioxidant</keyword>
<dbReference type="InterPro" id="IPR001238">
    <property type="entry name" value="DNA-binding_RecF"/>
</dbReference>
<dbReference type="Pfam" id="PF00578">
    <property type="entry name" value="AhpC-TSA"/>
    <property type="match status" value="1"/>
</dbReference>
<evidence type="ECO:0000256" key="5">
    <source>
        <dbReference type="ARBA" id="ARBA00023002"/>
    </source>
</evidence>
<dbReference type="SUPFAM" id="SSF52540">
    <property type="entry name" value="P-loop containing nucleoside triphosphate hydrolases"/>
    <property type="match status" value="1"/>
</dbReference>
<protein>
    <recommendedName>
        <fullName evidence="2">thioredoxin-dependent peroxiredoxin</fullName>
        <ecNumber evidence="2">1.11.1.24</ecNumber>
    </recommendedName>
    <alternativeName>
        <fullName evidence="8">Thioredoxin peroxidase</fullName>
    </alternativeName>
</protein>
<dbReference type="InterPro" id="IPR027417">
    <property type="entry name" value="P-loop_NTPase"/>
</dbReference>
<dbReference type="SUPFAM" id="SSF52833">
    <property type="entry name" value="Thioredoxin-like"/>
    <property type="match status" value="1"/>
</dbReference>
<comment type="similarity">
    <text evidence="9">Belongs to the peroxiredoxin family. BCP/PrxQ subfamily.</text>
</comment>
<dbReference type="GO" id="GO:0005524">
    <property type="term" value="F:ATP binding"/>
    <property type="evidence" value="ECO:0007669"/>
    <property type="project" value="InterPro"/>
</dbReference>
<dbReference type="NCBIfam" id="TIGR00611">
    <property type="entry name" value="recf"/>
    <property type="match status" value="1"/>
</dbReference>
<keyword evidence="3" id="KW-0575">Peroxidase</keyword>
<name>A0A8X6L4D3_TRICU</name>
<evidence type="ECO:0000259" key="11">
    <source>
        <dbReference type="PROSITE" id="PS51352"/>
    </source>
</evidence>
<dbReference type="Gene3D" id="1.20.1050.90">
    <property type="entry name" value="RecF/RecN/SMC, N-terminal domain"/>
    <property type="match status" value="1"/>
</dbReference>
<keyword evidence="6" id="KW-1015">Disulfide bond</keyword>
<comment type="caution">
    <text evidence="12">The sequence shown here is derived from an EMBL/GenBank/DDBJ whole genome shotgun (WGS) entry which is preliminary data.</text>
</comment>
<keyword evidence="13" id="KW-1185">Reference proteome</keyword>
<evidence type="ECO:0000256" key="3">
    <source>
        <dbReference type="ARBA" id="ARBA00022559"/>
    </source>
</evidence>
<evidence type="ECO:0000256" key="4">
    <source>
        <dbReference type="ARBA" id="ARBA00022862"/>
    </source>
</evidence>
<dbReference type="GO" id="GO:0034599">
    <property type="term" value="P:cellular response to oxidative stress"/>
    <property type="evidence" value="ECO:0007669"/>
    <property type="project" value="TreeGrafter"/>
</dbReference>
<dbReference type="HAMAP" id="MF_00365">
    <property type="entry name" value="RecF"/>
    <property type="match status" value="1"/>
</dbReference>
<evidence type="ECO:0000256" key="10">
    <source>
        <dbReference type="ARBA" id="ARBA00049091"/>
    </source>
</evidence>
<dbReference type="CDD" id="cd03017">
    <property type="entry name" value="PRX_BCP"/>
    <property type="match status" value="1"/>
</dbReference>
<dbReference type="Gene3D" id="3.40.30.10">
    <property type="entry name" value="Glutaredoxin"/>
    <property type="match status" value="1"/>
</dbReference>
<comment type="subunit">
    <text evidence="1">Monomer.</text>
</comment>
<dbReference type="InterPro" id="IPR042174">
    <property type="entry name" value="RecF_2"/>
</dbReference>
<reference evidence="12" key="1">
    <citation type="submission" date="2020-07" db="EMBL/GenBank/DDBJ databases">
        <title>Multicomponent nature underlies the extraordinary mechanical properties of spider dragline silk.</title>
        <authorList>
            <person name="Kono N."/>
            <person name="Nakamura H."/>
            <person name="Mori M."/>
            <person name="Yoshida Y."/>
            <person name="Ohtoshi R."/>
            <person name="Malay A.D."/>
            <person name="Moran D.A.P."/>
            <person name="Tomita M."/>
            <person name="Numata K."/>
            <person name="Arakawa K."/>
        </authorList>
    </citation>
    <scope>NUCLEOTIDE SEQUENCE</scope>
</reference>
<dbReference type="GO" id="GO:0003697">
    <property type="term" value="F:single-stranded DNA binding"/>
    <property type="evidence" value="ECO:0007669"/>
    <property type="project" value="InterPro"/>
</dbReference>
<dbReference type="GO" id="GO:0008379">
    <property type="term" value="F:thioredoxin peroxidase activity"/>
    <property type="evidence" value="ECO:0007669"/>
    <property type="project" value="TreeGrafter"/>
</dbReference>
<dbReference type="InterPro" id="IPR000866">
    <property type="entry name" value="AhpC/TSA"/>
</dbReference>
<evidence type="ECO:0000256" key="1">
    <source>
        <dbReference type="ARBA" id="ARBA00011245"/>
    </source>
</evidence>
<dbReference type="Proteomes" id="UP000887116">
    <property type="component" value="Unassembled WGS sequence"/>
</dbReference>
<dbReference type="InterPro" id="IPR036249">
    <property type="entry name" value="Thioredoxin-like_sf"/>
</dbReference>
<dbReference type="OrthoDB" id="6778355at2759"/>
<comment type="catalytic activity">
    <reaction evidence="10">
        <text>a hydroperoxide + [thioredoxin]-dithiol = an alcohol + [thioredoxin]-disulfide + H2O</text>
        <dbReference type="Rhea" id="RHEA:62620"/>
        <dbReference type="Rhea" id="RHEA-COMP:10698"/>
        <dbReference type="Rhea" id="RHEA-COMP:10700"/>
        <dbReference type="ChEBI" id="CHEBI:15377"/>
        <dbReference type="ChEBI" id="CHEBI:29950"/>
        <dbReference type="ChEBI" id="CHEBI:30879"/>
        <dbReference type="ChEBI" id="CHEBI:35924"/>
        <dbReference type="ChEBI" id="CHEBI:50058"/>
        <dbReference type="EC" id="1.11.1.24"/>
    </reaction>
</comment>
<evidence type="ECO:0000256" key="8">
    <source>
        <dbReference type="ARBA" id="ARBA00032824"/>
    </source>
</evidence>
<dbReference type="FunFam" id="3.40.30.10:FF:000007">
    <property type="entry name" value="Thioredoxin-dependent thiol peroxidase"/>
    <property type="match status" value="1"/>
</dbReference>
<evidence type="ECO:0000256" key="9">
    <source>
        <dbReference type="ARBA" id="ARBA00038489"/>
    </source>
</evidence>
<evidence type="ECO:0000313" key="13">
    <source>
        <dbReference type="Proteomes" id="UP000887116"/>
    </source>
</evidence>
<dbReference type="InterPro" id="IPR050924">
    <property type="entry name" value="Peroxiredoxin_BCP/PrxQ"/>
</dbReference>
<accession>A0A8X6L4D3</accession>
<dbReference type="PROSITE" id="PS51352">
    <property type="entry name" value="THIOREDOXIN_2"/>
    <property type="match status" value="1"/>
</dbReference>
<dbReference type="GO" id="GO:0045454">
    <property type="term" value="P:cell redox homeostasis"/>
    <property type="evidence" value="ECO:0007669"/>
    <property type="project" value="TreeGrafter"/>
</dbReference>
<proteinExistence type="inferred from homology"/>
<evidence type="ECO:0000313" key="12">
    <source>
        <dbReference type="EMBL" id="GFQ95061.1"/>
    </source>
</evidence>
<feature type="domain" description="Thioredoxin" evidence="11">
    <location>
        <begin position="60"/>
        <end position="207"/>
    </location>
</feature>
<keyword evidence="7" id="KW-0676">Redox-active center</keyword>
<evidence type="ECO:0000256" key="7">
    <source>
        <dbReference type="ARBA" id="ARBA00023284"/>
    </source>
</evidence>
<dbReference type="AlphaFoldDB" id="A0A8X6L4D3"/>
<dbReference type="GO" id="GO:0006281">
    <property type="term" value="P:DNA repair"/>
    <property type="evidence" value="ECO:0007669"/>
    <property type="project" value="InterPro"/>
</dbReference>
<dbReference type="Gene3D" id="3.40.50.300">
    <property type="entry name" value="P-loop containing nucleotide triphosphate hydrolases"/>
    <property type="match status" value="1"/>
</dbReference>
<evidence type="ECO:0000256" key="2">
    <source>
        <dbReference type="ARBA" id="ARBA00013017"/>
    </source>
</evidence>
<gene>
    <name evidence="12" type="primary">recF</name>
    <name evidence="12" type="ORF">TNCT_495121</name>
</gene>
<dbReference type="PANTHER" id="PTHR42801:SF4">
    <property type="entry name" value="AHPC_TSA FAMILY PROTEIN"/>
    <property type="match status" value="1"/>
</dbReference>
<dbReference type="EC" id="1.11.1.24" evidence="2"/>
<dbReference type="InterPro" id="IPR003395">
    <property type="entry name" value="RecF/RecN/SMC_N"/>
</dbReference>
<dbReference type="GO" id="GO:0005737">
    <property type="term" value="C:cytoplasm"/>
    <property type="evidence" value="ECO:0007669"/>
    <property type="project" value="TreeGrafter"/>
</dbReference>
<dbReference type="PANTHER" id="PTHR42801">
    <property type="entry name" value="THIOREDOXIN-DEPENDENT PEROXIDE REDUCTASE"/>
    <property type="match status" value="1"/>
</dbReference>
<dbReference type="EMBL" id="BMAO01014441">
    <property type="protein sequence ID" value="GFQ95061.1"/>
    <property type="molecule type" value="Genomic_DNA"/>
</dbReference>
<organism evidence="12 13">
    <name type="scientific">Trichonephila clavata</name>
    <name type="common">Joro spider</name>
    <name type="synonym">Nephila clavata</name>
    <dbReference type="NCBI Taxonomy" id="2740835"/>
    <lineage>
        <taxon>Eukaryota</taxon>
        <taxon>Metazoa</taxon>
        <taxon>Ecdysozoa</taxon>
        <taxon>Arthropoda</taxon>
        <taxon>Chelicerata</taxon>
        <taxon>Arachnida</taxon>
        <taxon>Araneae</taxon>
        <taxon>Araneomorphae</taxon>
        <taxon>Entelegynae</taxon>
        <taxon>Araneoidea</taxon>
        <taxon>Nephilidae</taxon>
        <taxon>Trichonephila</taxon>
    </lineage>
</organism>
<keyword evidence="5" id="KW-0560">Oxidoreductase</keyword>
<dbReference type="Pfam" id="PF02463">
    <property type="entry name" value="SMC_N"/>
    <property type="match status" value="1"/>
</dbReference>
<dbReference type="InterPro" id="IPR013766">
    <property type="entry name" value="Thioredoxin_domain"/>
</dbReference>
<evidence type="ECO:0000256" key="6">
    <source>
        <dbReference type="ARBA" id="ARBA00023157"/>
    </source>
</evidence>
<sequence>METSVSYFHDTLTSSSRCVLAAKRYRGGMTVSNSSSRYVLAGSRDTAAIEVLLMEQGMELAVGNNAPDFSLPTDSGENLSLSEFFDKKNVVLYFYPKDDTPGCTMEAKGFRDKIDDFSFLDTVIIGVSKDSVRCHTNFKAKYSLPFSLVSNENAEMLGKYGVWVEKSMFGKNHSNFELDSDDSSVVITGKNGIGKTNILEAISLLAKSNGMKKAKASEIQNRFSNEDWVVHYDFFNGMDFNSIGIAKSFDKKLIQIDGKTQSSYSSLYKISNVIWLIPQMDYVLLNSPSDRLKFLDRIVSLFEENYTCCYMKHRKAKRERSKLLRENTLDENWLSSLENIMAVNAVSILRMRSSVLKILQDTIDNHSSELFPKASLKFSSQLTLNDTAEYFQNRLKENREKDSLTGRVTFGVHNDNFRVFCQKRNVPINLCSTGEQKLLLLSIILSSVKARCIHYNKAPLLLLDDIMSHLDKHYRKALIEEVLGIQCQTWITDVNQDNFNSYLDSFKFFELLSK</sequence>